<keyword evidence="2" id="KW-1185">Reference proteome</keyword>
<gene>
    <name evidence="1" type="ORF">FHU29_003453</name>
</gene>
<dbReference type="EMBL" id="JACHWS010000003">
    <property type="protein sequence ID" value="MBB3038984.1"/>
    <property type="molecule type" value="Genomic_DNA"/>
</dbReference>
<protein>
    <submittedName>
        <fullName evidence="1">Uncharacterized protein</fullName>
    </submittedName>
</protein>
<evidence type="ECO:0000313" key="1">
    <source>
        <dbReference type="EMBL" id="MBB3038984.1"/>
    </source>
</evidence>
<organism evidence="1 2">
    <name type="scientific">Hoyosella altamirensis</name>
    <dbReference type="NCBI Taxonomy" id="616997"/>
    <lineage>
        <taxon>Bacteria</taxon>
        <taxon>Bacillati</taxon>
        <taxon>Actinomycetota</taxon>
        <taxon>Actinomycetes</taxon>
        <taxon>Mycobacteriales</taxon>
        <taxon>Hoyosellaceae</taxon>
        <taxon>Hoyosella</taxon>
    </lineage>
</organism>
<sequence length="134" mass="14478">MIPDTTDSIAIFRSEKQPRFVKKVIAWSSEGEPLVFSDRAKYLIPATDVDGFFGIETSGEHPGLTVISAIPAPGWNIRWPAGTEGGQPVTSPLVGWGVMGDGSVLPLDTDSTGNVEAIDWRQDVHIFHDSEASQ</sequence>
<accession>A0A839RSC6</accession>
<dbReference type="OrthoDB" id="4557579at2"/>
<comment type="caution">
    <text evidence="1">The sequence shown here is derived from an EMBL/GenBank/DDBJ whole genome shotgun (WGS) entry which is preliminary data.</text>
</comment>
<dbReference type="Proteomes" id="UP000567922">
    <property type="component" value="Unassembled WGS sequence"/>
</dbReference>
<dbReference type="InterPro" id="IPR018247">
    <property type="entry name" value="EF_Hand_1_Ca_BS"/>
</dbReference>
<evidence type="ECO:0000313" key="2">
    <source>
        <dbReference type="Proteomes" id="UP000567922"/>
    </source>
</evidence>
<proteinExistence type="predicted"/>
<reference evidence="1 2" key="1">
    <citation type="submission" date="2020-08" db="EMBL/GenBank/DDBJ databases">
        <title>Sequencing the genomes of 1000 actinobacteria strains.</title>
        <authorList>
            <person name="Klenk H.-P."/>
        </authorList>
    </citation>
    <scope>NUCLEOTIDE SEQUENCE [LARGE SCALE GENOMIC DNA]</scope>
    <source>
        <strain evidence="1 2">DSM 45258</strain>
    </source>
</reference>
<dbReference type="AlphaFoldDB" id="A0A839RSC6"/>
<dbReference type="PROSITE" id="PS00018">
    <property type="entry name" value="EF_HAND_1"/>
    <property type="match status" value="1"/>
</dbReference>
<dbReference type="RefSeq" id="WP_064439269.1">
    <property type="nucleotide sequence ID" value="NZ_BDDI01000004.1"/>
</dbReference>
<name>A0A839RSC6_9ACTN</name>